<dbReference type="GeneID" id="28867250"/>
<gene>
    <name evidence="1" type="ORF">CH63R_08169</name>
</gene>
<comment type="caution">
    <text evidence="1">The sequence shown here is derived from an EMBL/GenBank/DDBJ whole genome shotgun (WGS) entry which is preliminary data.</text>
</comment>
<dbReference type="EMBL" id="LTAN01000005">
    <property type="protein sequence ID" value="OBR09404.1"/>
    <property type="molecule type" value="Genomic_DNA"/>
</dbReference>
<dbReference type="VEuPathDB" id="FungiDB:CH63R_08169"/>
<dbReference type="OrthoDB" id="10276761at2759"/>
<protein>
    <submittedName>
        <fullName evidence="1">Uncharacterized protein</fullName>
    </submittedName>
</protein>
<dbReference type="RefSeq" id="XP_018157921.1">
    <property type="nucleotide sequence ID" value="XM_018303143.1"/>
</dbReference>
<proteinExistence type="predicted"/>
<organism evidence="1 2">
    <name type="scientific">Colletotrichum higginsianum (strain IMI 349063)</name>
    <name type="common">Crucifer anthracnose fungus</name>
    <dbReference type="NCBI Taxonomy" id="759273"/>
    <lineage>
        <taxon>Eukaryota</taxon>
        <taxon>Fungi</taxon>
        <taxon>Dikarya</taxon>
        <taxon>Ascomycota</taxon>
        <taxon>Pezizomycotina</taxon>
        <taxon>Sordariomycetes</taxon>
        <taxon>Hypocreomycetidae</taxon>
        <taxon>Glomerellales</taxon>
        <taxon>Glomerellaceae</taxon>
        <taxon>Colletotrichum</taxon>
        <taxon>Colletotrichum destructivum species complex</taxon>
    </lineage>
</organism>
<reference evidence="2" key="1">
    <citation type="journal article" date="2017" name="BMC Genomics">
        <title>Gapless genome assembly of Colletotrichum higginsianum reveals chromosome structure and association of transposable elements with secondary metabolite gene clusters.</title>
        <authorList>
            <person name="Dallery J.-F."/>
            <person name="Lapalu N."/>
            <person name="Zampounis A."/>
            <person name="Pigne S."/>
            <person name="Luyten I."/>
            <person name="Amselem J."/>
            <person name="Wittenberg A.H.J."/>
            <person name="Zhou S."/>
            <person name="de Queiroz M.V."/>
            <person name="Robin G.P."/>
            <person name="Auger A."/>
            <person name="Hainaut M."/>
            <person name="Henrissat B."/>
            <person name="Kim K.-T."/>
            <person name="Lee Y.-H."/>
            <person name="Lespinet O."/>
            <person name="Schwartz D.C."/>
            <person name="Thon M.R."/>
            <person name="O'Connell R.J."/>
        </authorList>
    </citation>
    <scope>NUCLEOTIDE SEQUENCE [LARGE SCALE GENOMIC DNA]</scope>
    <source>
        <strain evidence="2">IMI 349063</strain>
    </source>
</reference>
<evidence type="ECO:0000313" key="1">
    <source>
        <dbReference type="EMBL" id="OBR09404.1"/>
    </source>
</evidence>
<dbReference type="AlphaFoldDB" id="A0A1B7YBQ7"/>
<name>A0A1B7YBQ7_COLHI</name>
<keyword evidence="2" id="KW-1185">Reference proteome</keyword>
<sequence length="121" mass="13680">MNRDEMGTLDVSLGCLEAYVDSIVGHFRHIVVRDMHGFGGVVPSCIFPGVFDEEKQRFEVAGKGVIGQYYEKLNPDQGFGFRTTVFAAVSFIDKASFNEHLDRNDQDSTTPFILQRRLYNP</sequence>
<dbReference type="KEGG" id="chig:CH63R_08169"/>
<accession>A0A1B7YBQ7</accession>
<evidence type="ECO:0000313" key="2">
    <source>
        <dbReference type="Proteomes" id="UP000092177"/>
    </source>
</evidence>
<dbReference type="Proteomes" id="UP000092177">
    <property type="component" value="Chromosome 5"/>
</dbReference>